<accession>A0A932VR40</accession>
<protein>
    <submittedName>
        <fullName evidence="2">Helix-turn-helix transcriptional regulator</fullName>
    </submittedName>
</protein>
<feature type="domain" description="HTH cro/C1-type" evidence="1">
    <location>
        <begin position="35"/>
        <end position="91"/>
    </location>
</feature>
<evidence type="ECO:0000313" key="2">
    <source>
        <dbReference type="EMBL" id="MBI3631140.1"/>
    </source>
</evidence>
<dbReference type="Pfam" id="PF01381">
    <property type="entry name" value="HTH_3"/>
    <property type="match status" value="1"/>
</dbReference>
<dbReference type="EMBL" id="JACQCR010000054">
    <property type="protein sequence ID" value="MBI3631140.1"/>
    <property type="molecule type" value="Genomic_DNA"/>
</dbReference>
<dbReference type="PROSITE" id="PS50943">
    <property type="entry name" value="HTH_CROC1"/>
    <property type="match status" value="1"/>
</dbReference>
<gene>
    <name evidence="2" type="ORF">HY221_02280</name>
</gene>
<dbReference type="Gene3D" id="1.10.260.40">
    <property type="entry name" value="lambda repressor-like DNA-binding domains"/>
    <property type="match status" value="1"/>
</dbReference>
<dbReference type="CDD" id="cd00093">
    <property type="entry name" value="HTH_XRE"/>
    <property type="match status" value="1"/>
</dbReference>
<dbReference type="SUPFAM" id="SSF47413">
    <property type="entry name" value="lambda repressor-like DNA-binding domains"/>
    <property type="match status" value="1"/>
</dbReference>
<evidence type="ECO:0000259" key="1">
    <source>
        <dbReference type="PROSITE" id="PS50943"/>
    </source>
</evidence>
<dbReference type="Proteomes" id="UP000753196">
    <property type="component" value="Unassembled WGS sequence"/>
</dbReference>
<dbReference type="GO" id="GO:0003677">
    <property type="term" value="F:DNA binding"/>
    <property type="evidence" value="ECO:0007669"/>
    <property type="project" value="InterPro"/>
</dbReference>
<name>A0A932VR40_9BACT</name>
<organism evidence="2 3">
    <name type="scientific">Candidatus Sungiibacteriota bacterium</name>
    <dbReference type="NCBI Taxonomy" id="2750080"/>
    <lineage>
        <taxon>Bacteria</taxon>
        <taxon>Candidatus Sungiibacteriota</taxon>
    </lineage>
</organism>
<dbReference type="InterPro" id="IPR001387">
    <property type="entry name" value="Cro/C1-type_HTH"/>
</dbReference>
<dbReference type="AlphaFoldDB" id="A0A932VR40"/>
<sequence>MNKSLKQFKARALARPDVKREYDRISDEFEFLDEILKARTATGLTQSDVATRIGTTQSAVARLESAVGKHSPSIATLQRYALALGYKLQVRLVKEQGLTMRSS</sequence>
<dbReference type="InterPro" id="IPR010982">
    <property type="entry name" value="Lambda_DNA-bd_dom_sf"/>
</dbReference>
<comment type="caution">
    <text evidence="2">The sequence shown here is derived from an EMBL/GenBank/DDBJ whole genome shotgun (WGS) entry which is preliminary data.</text>
</comment>
<proteinExistence type="predicted"/>
<reference evidence="2" key="1">
    <citation type="submission" date="2020-07" db="EMBL/GenBank/DDBJ databases">
        <title>Huge and variable diversity of episymbiotic CPR bacteria and DPANN archaea in groundwater ecosystems.</title>
        <authorList>
            <person name="He C.Y."/>
            <person name="Keren R."/>
            <person name="Whittaker M."/>
            <person name="Farag I.F."/>
            <person name="Doudna J."/>
            <person name="Cate J.H.D."/>
            <person name="Banfield J.F."/>
        </authorList>
    </citation>
    <scope>NUCLEOTIDE SEQUENCE</scope>
    <source>
        <strain evidence="2">NC_groundwater_973_Pr1_S-0.2um_54_13</strain>
    </source>
</reference>
<evidence type="ECO:0000313" key="3">
    <source>
        <dbReference type="Proteomes" id="UP000753196"/>
    </source>
</evidence>
<dbReference type="SMART" id="SM00530">
    <property type="entry name" value="HTH_XRE"/>
    <property type="match status" value="1"/>
</dbReference>